<name>A0A6P1VTJ3_9BACT</name>
<feature type="domain" description="N-acetyltransferase" evidence="1">
    <location>
        <begin position="22"/>
        <end position="174"/>
    </location>
</feature>
<keyword evidence="3" id="KW-1185">Reference proteome</keyword>
<dbReference type="AlphaFoldDB" id="A0A6P1VTJ3"/>
<dbReference type="InterPro" id="IPR016181">
    <property type="entry name" value="Acyl_CoA_acyltransferase"/>
</dbReference>
<protein>
    <submittedName>
        <fullName evidence="2">GNAT family N-acetyltransferase</fullName>
    </submittedName>
</protein>
<dbReference type="RefSeq" id="WP_162386957.1">
    <property type="nucleotide sequence ID" value="NZ_CP045997.1"/>
</dbReference>
<dbReference type="KEGG" id="senf:GJR95_16705"/>
<reference evidence="2 3" key="1">
    <citation type="submission" date="2019-11" db="EMBL/GenBank/DDBJ databases">
        <title>Spirosoma endbachense sp. nov., isolated from a natural salt meadow.</title>
        <authorList>
            <person name="Rojas J."/>
            <person name="Ambika Manirajan B."/>
            <person name="Ratering S."/>
            <person name="Suarez C."/>
            <person name="Geissler-Plaum R."/>
            <person name="Schnell S."/>
        </authorList>
    </citation>
    <scope>NUCLEOTIDE SEQUENCE [LARGE SCALE GENOMIC DNA]</scope>
    <source>
        <strain evidence="2 3">I-24</strain>
    </source>
</reference>
<dbReference type="PROSITE" id="PS51186">
    <property type="entry name" value="GNAT"/>
    <property type="match status" value="1"/>
</dbReference>
<dbReference type="Gene3D" id="3.40.630.30">
    <property type="match status" value="1"/>
</dbReference>
<dbReference type="Pfam" id="PF13302">
    <property type="entry name" value="Acetyltransf_3"/>
    <property type="match status" value="1"/>
</dbReference>
<dbReference type="PANTHER" id="PTHR43441">
    <property type="entry name" value="RIBOSOMAL-PROTEIN-SERINE ACETYLTRANSFERASE"/>
    <property type="match status" value="1"/>
</dbReference>
<dbReference type="InterPro" id="IPR051908">
    <property type="entry name" value="Ribosomal_N-acetyltransferase"/>
</dbReference>
<dbReference type="EMBL" id="CP045997">
    <property type="protein sequence ID" value="QHV96551.1"/>
    <property type="molecule type" value="Genomic_DNA"/>
</dbReference>
<dbReference type="InterPro" id="IPR000182">
    <property type="entry name" value="GNAT_dom"/>
</dbReference>
<gene>
    <name evidence="2" type="ORF">GJR95_16705</name>
</gene>
<evidence type="ECO:0000259" key="1">
    <source>
        <dbReference type="PROSITE" id="PS51186"/>
    </source>
</evidence>
<organism evidence="2 3">
    <name type="scientific">Spirosoma endbachense</name>
    <dbReference type="NCBI Taxonomy" id="2666025"/>
    <lineage>
        <taxon>Bacteria</taxon>
        <taxon>Pseudomonadati</taxon>
        <taxon>Bacteroidota</taxon>
        <taxon>Cytophagia</taxon>
        <taxon>Cytophagales</taxon>
        <taxon>Cytophagaceae</taxon>
        <taxon>Spirosoma</taxon>
    </lineage>
</organism>
<dbReference type="GO" id="GO:0005737">
    <property type="term" value="C:cytoplasm"/>
    <property type="evidence" value="ECO:0007669"/>
    <property type="project" value="TreeGrafter"/>
</dbReference>
<dbReference type="GO" id="GO:1990189">
    <property type="term" value="F:protein N-terminal-serine acetyltransferase activity"/>
    <property type="evidence" value="ECO:0007669"/>
    <property type="project" value="TreeGrafter"/>
</dbReference>
<accession>A0A6P1VTJ3</accession>
<dbReference type="SUPFAM" id="SSF55729">
    <property type="entry name" value="Acyl-CoA N-acyltransferases (Nat)"/>
    <property type="match status" value="1"/>
</dbReference>
<evidence type="ECO:0000313" key="2">
    <source>
        <dbReference type="EMBL" id="QHV96551.1"/>
    </source>
</evidence>
<dbReference type="GO" id="GO:0008999">
    <property type="term" value="F:protein-N-terminal-alanine acetyltransferase activity"/>
    <property type="evidence" value="ECO:0007669"/>
    <property type="project" value="TreeGrafter"/>
</dbReference>
<keyword evidence="2" id="KW-0808">Transferase</keyword>
<dbReference type="PANTHER" id="PTHR43441:SF10">
    <property type="entry name" value="ACETYLTRANSFERASE"/>
    <property type="match status" value="1"/>
</dbReference>
<evidence type="ECO:0000313" key="3">
    <source>
        <dbReference type="Proteomes" id="UP000464577"/>
    </source>
</evidence>
<dbReference type="Proteomes" id="UP000464577">
    <property type="component" value="Chromosome"/>
</dbReference>
<proteinExistence type="predicted"/>
<sequence length="183" mass="20246">MRPEILAGPVVLRKYEPGFIPLLFEAARASCSPLFTRYARWCHPDYAVADSEQFIAQCERDWQDGTAFNFALLDARTSELCGGIGLNQPNRVHGFYNLGYWVRPSRQGQGLASQATRQLALAAFADLAELNRLEILVVPDNLASQRTALAAGATREGLLRQRLLVGIDLQDAILFSLIRADIA</sequence>